<evidence type="ECO:0000256" key="1">
    <source>
        <dbReference type="ARBA" id="ARBA00022527"/>
    </source>
</evidence>
<dbReference type="SUPFAM" id="SSF55874">
    <property type="entry name" value="ATPase domain of HSP90 chaperone/DNA topoisomerase II/histidine kinase"/>
    <property type="match status" value="1"/>
</dbReference>
<dbReference type="InterPro" id="IPR050267">
    <property type="entry name" value="Anti-sigma-factor_SerPK"/>
</dbReference>
<reference evidence="4" key="1">
    <citation type="journal article" date="2019" name="Int. J. Syst. Evol. Microbiol.">
        <title>The Global Catalogue of Microorganisms (GCM) 10K type strain sequencing project: providing services to taxonomists for standard genome sequencing and annotation.</title>
        <authorList>
            <consortium name="The Broad Institute Genomics Platform"/>
            <consortium name="The Broad Institute Genome Sequencing Center for Infectious Disease"/>
            <person name="Wu L."/>
            <person name="Ma J."/>
        </authorList>
    </citation>
    <scope>NUCLEOTIDE SEQUENCE [LARGE SCALE GENOMIC DNA]</scope>
    <source>
        <strain evidence="4">JCM 4147</strain>
    </source>
</reference>
<dbReference type="Pfam" id="PF13581">
    <property type="entry name" value="HATPase_c_2"/>
    <property type="match status" value="1"/>
</dbReference>
<dbReference type="GO" id="GO:0005524">
    <property type="term" value="F:ATP binding"/>
    <property type="evidence" value="ECO:0007669"/>
    <property type="project" value="UniProtKB-KW"/>
</dbReference>
<keyword evidence="1" id="KW-0723">Serine/threonine-protein kinase</keyword>
<keyword evidence="3" id="KW-0547">Nucleotide-binding</keyword>
<dbReference type="PANTHER" id="PTHR35526:SF3">
    <property type="entry name" value="ANTI-SIGMA-F FACTOR RSBW"/>
    <property type="match status" value="1"/>
</dbReference>
<dbReference type="Proteomes" id="UP001596200">
    <property type="component" value="Unassembled WGS sequence"/>
</dbReference>
<dbReference type="RefSeq" id="WP_344506825.1">
    <property type="nucleotide sequence ID" value="NZ_BAAATU010000001.1"/>
</dbReference>
<keyword evidence="4" id="KW-1185">Reference proteome</keyword>
<proteinExistence type="predicted"/>
<dbReference type="PANTHER" id="PTHR35526">
    <property type="entry name" value="ANTI-SIGMA-F FACTOR RSBW-RELATED"/>
    <property type="match status" value="1"/>
</dbReference>
<organism evidence="3 4">
    <name type="scientific">Streptomyces pulveraceus</name>
    <dbReference type="NCBI Taxonomy" id="68258"/>
    <lineage>
        <taxon>Bacteria</taxon>
        <taxon>Bacillati</taxon>
        <taxon>Actinomycetota</taxon>
        <taxon>Actinomycetes</taxon>
        <taxon>Kitasatosporales</taxon>
        <taxon>Streptomycetaceae</taxon>
        <taxon>Streptomyces</taxon>
    </lineage>
</organism>
<keyword evidence="1" id="KW-0418">Kinase</keyword>
<evidence type="ECO:0000313" key="3">
    <source>
        <dbReference type="EMBL" id="MFC5916387.1"/>
    </source>
</evidence>
<dbReference type="EMBL" id="JBHSPU010000020">
    <property type="protein sequence ID" value="MFC5916387.1"/>
    <property type="molecule type" value="Genomic_DNA"/>
</dbReference>
<keyword evidence="3" id="KW-0067">ATP-binding</keyword>
<name>A0ABW1GS54_9ACTN</name>
<protein>
    <submittedName>
        <fullName evidence="3">ATP-binding protein</fullName>
    </submittedName>
</protein>
<dbReference type="CDD" id="cd16936">
    <property type="entry name" value="HATPase_RsbW-like"/>
    <property type="match status" value="1"/>
</dbReference>
<sequence>MTSVTVPPPPAPYLPQRGERYRLVAPNAPTAPRIVRDFVATVLRVAGHPRLVDDARLCVSEVVSNAYCHTESAQVRVEVTVNRRQVTVYVTDDDPVRLPARTPGAEAGAEAGAGAGVTEGGRGLLLVEGLAARWGTTAYGLRSPLSKTVWFTLSASGG</sequence>
<dbReference type="InterPro" id="IPR036890">
    <property type="entry name" value="HATPase_C_sf"/>
</dbReference>
<accession>A0ABW1GS54</accession>
<comment type="caution">
    <text evidence="3">The sequence shown here is derived from an EMBL/GenBank/DDBJ whole genome shotgun (WGS) entry which is preliminary data.</text>
</comment>
<feature type="domain" description="Histidine kinase/HSP90-like ATPase" evidence="2">
    <location>
        <begin position="27"/>
        <end position="133"/>
    </location>
</feature>
<evidence type="ECO:0000313" key="4">
    <source>
        <dbReference type="Proteomes" id="UP001596200"/>
    </source>
</evidence>
<keyword evidence="1" id="KW-0808">Transferase</keyword>
<evidence type="ECO:0000259" key="2">
    <source>
        <dbReference type="Pfam" id="PF13581"/>
    </source>
</evidence>
<dbReference type="InterPro" id="IPR003594">
    <property type="entry name" value="HATPase_dom"/>
</dbReference>
<gene>
    <name evidence="3" type="ORF">ACFP1B_23605</name>
</gene>
<dbReference type="Gene3D" id="3.30.565.10">
    <property type="entry name" value="Histidine kinase-like ATPase, C-terminal domain"/>
    <property type="match status" value="1"/>
</dbReference>